<name>A0A3A1N3J3_9FLAO</name>
<keyword evidence="2" id="KW-1185">Reference proteome</keyword>
<reference evidence="1 2" key="1">
    <citation type="submission" date="2018-08" db="EMBL/GenBank/DDBJ databases">
        <title>Proposal of Muricauda 72 sp.nov. and Muricauda NH166 sp.nov., isolated from seawater.</title>
        <authorList>
            <person name="Cheng H."/>
            <person name="Wu Y.-H."/>
            <person name="Guo L.-L."/>
            <person name="Xu X.-W."/>
        </authorList>
    </citation>
    <scope>NUCLEOTIDE SEQUENCE [LARGE SCALE GENOMIC DNA]</scope>
    <source>
        <strain evidence="1 2">KCTC 22173</strain>
    </source>
</reference>
<evidence type="ECO:0000313" key="1">
    <source>
        <dbReference type="EMBL" id="RIV30481.1"/>
    </source>
</evidence>
<sequence>MIEYSKDGNRPLKIIIVREHIGILTEEKEFWNFHPFVQDLILQMRLLKLEKVGFLNFFVSYLICH</sequence>
<comment type="caution">
    <text evidence="1">The sequence shown here is derived from an EMBL/GenBank/DDBJ whole genome shotgun (WGS) entry which is preliminary data.</text>
</comment>
<dbReference type="AlphaFoldDB" id="A0A3A1N3J3"/>
<organism evidence="1 2">
    <name type="scientific">Flagellimonas lutimaris</name>
    <dbReference type="NCBI Taxonomy" id="475082"/>
    <lineage>
        <taxon>Bacteria</taxon>
        <taxon>Pseudomonadati</taxon>
        <taxon>Bacteroidota</taxon>
        <taxon>Flavobacteriia</taxon>
        <taxon>Flavobacteriales</taxon>
        <taxon>Flavobacteriaceae</taxon>
        <taxon>Flagellimonas</taxon>
    </lineage>
</organism>
<gene>
    <name evidence="1" type="ORF">D2V08_15415</name>
</gene>
<dbReference type="EMBL" id="QXFH01000077">
    <property type="protein sequence ID" value="RIV30481.1"/>
    <property type="molecule type" value="Genomic_DNA"/>
</dbReference>
<accession>A0A3A1N3J3</accession>
<evidence type="ECO:0000313" key="2">
    <source>
        <dbReference type="Proteomes" id="UP000266067"/>
    </source>
</evidence>
<dbReference type="Proteomes" id="UP000266067">
    <property type="component" value="Unassembled WGS sequence"/>
</dbReference>
<protein>
    <submittedName>
        <fullName evidence="1">Uncharacterized protein</fullName>
    </submittedName>
</protein>
<proteinExistence type="predicted"/>